<sequence length="276" mass="31645">MDGPELLNKYYYLIKKRTKLIPKDQVGWSKNILATRFGGQPTGKIGVQWPICEVCDKPMTFIGQVYSSSYLHTSPFHFFSFFYCHSCNTANSRISASDNDAADGALGWKIFAYEELKTEDACLIPLPDYGDPKELMIEEQQVESILEDSFPDFVGLKLYIPLIWNNIDKLIDPETNRVSKDYWDKVEQIEKAAGKLVGIEQKPYLRNKGVMLGGYPNWCNGPDETPNCPICESPMDLLLQISPSQIVKYNWGDCWTLYIFYCTKHKQQFSLHFQGT</sequence>
<dbReference type="SUPFAM" id="SSF103032">
    <property type="entry name" value="Hypothetical protein YwqG"/>
    <property type="match status" value="1"/>
</dbReference>
<proteinExistence type="predicted"/>
<dbReference type="Proteomes" id="UP001330184">
    <property type="component" value="Chromosome"/>
</dbReference>
<dbReference type="RefSeq" id="WP_338196060.1">
    <property type="nucleotide sequence ID" value="NZ_AP027268.1"/>
</dbReference>
<keyword evidence="2" id="KW-1185">Reference proteome</keyword>
<evidence type="ECO:0000313" key="1">
    <source>
        <dbReference type="EMBL" id="BDW91485.1"/>
    </source>
</evidence>
<evidence type="ECO:0000313" key="2">
    <source>
        <dbReference type="Proteomes" id="UP001330184"/>
    </source>
</evidence>
<dbReference type="AlphaFoldDB" id="A0AA48HGY8"/>
<protein>
    <recommendedName>
        <fullName evidence="3">DUF1963 domain-containing protein</fullName>
    </recommendedName>
</protein>
<name>A0AA48HGY8_9FLAO</name>
<dbReference type="Pfam" id="PF09234">
    <property type="entry name" value="DUF1963"/>
    <property type="match status" value="1"/>
</dbReference>
<evidence type="ECO:0008006" key="3">
    <source>
        <dbReference type="Google" id="ProtNLM"/>
    </source>
</evidence>
<organism evidence="1 2">
    <name type="scientific">Flagellimonas marinaquae</name>
    <dbReference type="NCBI Taxonomy" id="254955"/>
    <lineage>
        <taxon>Bacteria</taxon>
        <taxon>Pseudomonadati</taxon>
        <taxon>Bacteroidota</taxon>
        <taxon>Flavobacteriia</taxon>
        <taxon>Flavobacteriales</taxon>
        <taxon>Flavobacteriaceae</taxon>
        <taxon>Flagellimonas</taxon>
    </lineage>
</organism>
<reference evidence="1 2" key="1">
    <citation type="submission" date="2023-01" db="EMBL/GenBank/DDBJ databases">
        <title>Complete genome sequence of Muricauda aquimarina strain IFOP_LL357.</title>
        <authorList>
            <person name="Gajardo G."/>
            <person name="Ueki S."/>
            <person name="Maruyama F."/>
        </authorList>
    </citation>
    <scope>NUCLEOTIDE SEQUENCE [LARGE SCALE GENOMIC DNA]</scope>
    <source>
        <strain evidence="1 2">IFOP_LL357</strain>
    </source>
</reference>
<dbReference type="InterPro" id="IPR035948">
    <property type="entry name" value="YwqG-like_sf"/>
</dbReference>
<dbReference type="Gene3D" id="2.30.320.10">
    <property type="entry name" value="YwqG-like"/>
    <property type="match status" value="1"/>
</dbReference>
<dbReference type="InterPro" id="IPR015315">
    <property type="entry name" value="DUF1963"/>
</dbReference>
<gene>
    <name evidence="1" type="ORF">MACH07_03170</name>
</gene>
<accession>A0AA48HGY8</accession>
<dbReference type="EMBL" id="AP027268">
    <property type="protein sequence ID" value="BDW91485.1"/>
    <property type="molecule type" value="Genomic_DNA"/>
</dbReference>